<gene>
    <name evidence="1" type="ORF">CBR_g55824</name>
</gene>
<comment type="caution">
    <text evidence="1">The sequence shown here is derived from an EMBL/GenBank/DDBJ whole genome shotgun (WGS) entry which is preliminary data.</text>
</comment>
<proteinExistence type="predicted"/>
<dbReference type="AlphaFoldDB" id="A0A388MDF1"/>
<dbReference type="Proteomes" id="UP000265515">
    <property type="component" value="Unassembled WGS sequence"/>
</dbReference>
<evidence type="ECO:0000313" key="2">
    <source>
        <dbReference type="Proteomes" id="UP000265515"/>
    </source>
</evidence>
<sequence>MDEEARCVSSLLETMGGRCCARDESASERSLSCVVSGNGQASGDSTDRKCGPSRHPSGAAAFLTLSLLGVLSVIPDSGSYYGLRQEQEWMTYPQAGSAAKEAEKAAVGGRSALWPLSDEVVSVRPACAACAEDAAGGMDTGDGNRTTGFTVSPKGGFIERGSLRHSWVPQEEKITVEGGVPAARCVTDKALVRATQNAQPAEDGVWGMVLDELFSASETDIEVIVPDFESSESGDHSAGTHEKSCGRLEVECTFRLLVDACELQAQGEEWVKELRDKLSNPEVKTIYLEDPAMAADRNRRLHRGRLAFAAGNRWRNVVATAQNVWRESAANSTWNGYCKVYGRERHRTFLGGKDGSMGDYC</sequence>
<evidence type="ECO:0000313" key="1">
    <source>
        <dbReference type="EMBL" id="GBG92525.1"/>
    </source>
</evidence>
<name>A0A388MDF1_CHABU</name>
<dbReference type="EMBL" id="BFEA01001075">
    <property type="protein sequence ID" value="GBG92525.1"/>
    <property type="molecule type" value="Genomic_DNA"/>
</dbReference>
<dbReference type="Gramene" id="GBG92525">
    <property type="protein sequence ID" value="GBG92525"/>
    <property type="gene ID" value="CBR_g55824"/>
</dbReference>
<protein>
    <submittedName>
        <fullName evidence="1">Uncharacterized protein</fullName>
    </submittedName>
</protein>
<accession>A0A388MDF1</accession>
<organism evidence="1 2">
    <name type="scientific">Chara braunii</name>
    <name type="common">Braun's stonewort</name>
    <dbReference type="NCBI Taxonomy" id="69332"/>
    <lineage>
        <taxon>Eukaryota</taxon>
        <taxon>Viridiplantae</taxon>
        <taxon>Streptophyta</taxon>
        <taxon>Charophyceae</taxon>
        <taxon>Charales</taxon>
        <taxon>Characeae</taxon>
        <taxon>Chara</taxon>
    </lineage>
</organism>
<keyword evidence="2" id="KW-1185">Reference proteome</keyword>
<reference evidence="1 2" key="1">
    <citation type="journal article" date="2018" name="Cell">
        <title>The Chara Genome: Secondary Complexity and Implications for Plant Terrestrialization.</title>
        <authorList>
            <person name="Nishiyama T."/>
            <person name="Sakayama H."/>
            <person name="Vries J.D."/>
            <person name="Buschmann H."/>
            <person name="Saint-Marcoux D."/>
            <person name="Ullrich K.K."/>
            <person name="Haas F.B."/>
            <person name="Vanderstraeten L."/>
            <person name="Becker D."/>
            <person name="Lang D."/>
            <person name="Vosolsobe S."/>
            <person name="Rombauts S."/>
            <person name="Wilhelmsson P.K.I."/>
            <person name="Janitza P."/>
            <person name="Kern R."/>
            <person name="Heyl A."/>
            <person name="Rumpler F."/>
            <person name="Villalobos L.I.A.C."/>
            <person name="Clay J.M."/>
            <person name="Skokan R."/>
            <person name="Toyoda A."/>
            <person name="Suzuki Y."/>
            <person name="Kagoshima H."/>
            <person name="Schijlen E."/>
            <person name="Tajeshwar N."/>
            <person name="Catarino B."/>
            <person name="Hetherington A.J."/>
            <person name="Saltykova A."/>
            <person name="Bonnot C."/>
            <person name="Breuninger H."/>
            <person name="Symeonidi A."/>
            <person name="Radhakrishnan G.V."/>
            <person name="Van Nieuwerburgh F."/>
            <person name="Deforce D."/>
            <person name="Chang C."/>
            <person name="Karol K.G."/>
            <person name="Hedrich R."/>
            <person name="Ulvskov P."/>
            <person name="Glockner G."/>
            <person name="Delwiche C.F."/>
            <person name="Petrasek J."/>
            <person name="Van de Peer Y."/>
            <person name="Friml J."/>
            <person name="Beilby M."/>
            <person name="Dolan L."/>
            <person name="Kohara Y."/>
            <person name="Sugano S."/>
            <person name="Fujiyama A."/>
            <person name="Delaux P.-M."/>
            <person name="Quint M."/>
            <person name="TheiBen G."/>
            <person name="Hagemann M."/>
            <person name="Harholt J."/>
            <person name="Dunand C."/>
            <person name="Zachgo S."/>
            <person name="Langdale J."/>
            <person name="Maumus F."/>
            <person name="Straeten D.V.D."/>
            <person name="Gould S.B."/>
            <person name="Rensing S.A."/>
        </authorList>
    </citation>
    <scope>NUCLEOTIDE SEQUENCE [LARGE SCALE GENOMIC DNA]</scope>
    <source>
        <strain evidence="1 2">S276</strain>
    </source>
</reference>